<keyword evidence="2" id="KW-0560">Oxidoreductase</keyword>
<dbReference type="GO" id="GO:0050661">
    <property type="term" value="F:NADP binding"/>
    <property type="evidence" value="ECO:0007669"/>
    <property type="project" value="TreeGrafter"/>
</dbReference>
<evidence type="ECO:0008006" key="5">
    <source>
        <dbReference type="Google" id="ProtNLM"/>
    </source>
</evidence>
<protein>
    <recommendedName>
        <fullName evidence="5">Sulfotransferase domain-containing protein</fullName>
    </recommendedName>
</protein>
<reference evidence="4" key="1">
    <citation type="submission" date="2021-01" db="EMBL/GenBank/DDBJ databases">
        <authorList>
            <person name="Corre E."/>
            <person name="Pelletier E."/>
            <person name="Niang G."/>
            <person name="Scheremetjew M."/>
            <person name="Finn R."/>
            <person name="Kale V."/>
            <person name="Holt S."/>
            <person name="Cochrane G."/>
            <person name="Meng A."/>
            <person name="Brown T."/>
            <person name="Cohen L."/>
        </authorList>
    </citation>
    <scope>NUCLEOTIDE SEQUENCE</scope>
    <source>
        <strain evidence="4">Isolate 1302-5</strain>
    </source>
</reference>
<evidence type="ECO:0000256" key="1">
    <source>
        <dbReference type="ARBA" id="ARBA00022857"/>
    </source>
</evidence>
<dbReference type="SUPFAM" id="SSF52540">
    <property type="entry name" value="P-loop containing nucleoside triphosphate hydrolases"/>
    <property type="match status" value="1"/>
</dbReference>
<evidence type="ECO:0000256" key="2">
    <source>
        <dbReference type="ARBA" id="ARBA00023002"/>
    </source>
</evidence>
<evidence type="ECO:0000313" key="4">
    <source>
        <dbReference type="EMBL" id="CAE2248051.1"/>
    </source>
</evidence>
<feature type="region of interest" description="Disordered" evidence="3">
    <location>
        <begin position="115"/>
        <end position="135"/>
    </location>
</feature>
<dbReference type="PANTHER" id="PTHR43765:SF2">
    <property type="entry name" value="2-DEHYDROPANTOATE 2-REDUCTASE"/>
    <property type="match status" value="1"/>
</dbReference>
<dbReference type="GO" id="GO:0005737">
    <property type="term" value="C:cytoplasm"/>
    <property type="evidence" value="ECO:0007669"/>
    <property type="project" value="TreeGrafter"/>
</dbReference>
<dbReference type="Gene3D" id="3.40.50.300">
    <property type="entry name" value="P-loop containing nucleotide triphosphate hydrolases"/>
    <property type="match status" value="1"/>
</dbReference>
<dbReference type="EMBL" id="HBKQ01029121">
    <property type="protein sequence ID" value="CAE2248051.1"/>
    <property type="molecule type" value="Transcribed_RNA"/>
</dbReference>
<dbReference type="InterPro" id="IPR027417">
    <property type="entry name" value="P-loop_NTPase"/>
</dbReference>
<name>A0A7S4J233_9STRA</name>
<feature type="region of interest" description="Disordered" evidence="3">
    <location>
        <begin position="1"/>
        <end position="59"/>
    </location>
</feature>
<dbReference type="AlphaFoldDB" id="A0A7S4J233"/>
<accession>A0A7S4J233</accession>
<dbReference type="GO" id="GO:0008677">
    <property type="term" value="F:2-dehydropantoate 2-reductase activity"/>
    <property type="evidence" value="ECO:0007669"/>
    <property type="project" value="TreeGrafter"/>
</dbReference>
<organism evidence="4">
    <name type="scientific">Odontella aurita</name>
    <dbReference type="NCBI Taxonomy" id="265563"/>
    <lineage>
        <taxon>Eukaryota</taxon>
        <taxon>Sar</taxon>
        <taxon>Stramenopiles</taxon>
        <taxon>Ochrophyta</taxon>
        <taxon>Bacillariophyta</taxon>
        <taxon>Mediophyceae</taxon>
        <taxon>Biddulphiophycidae</taxon>
        <taxon>Eupodiscales</taxon>
        <taxon>Odontellaceae</taxon>
        <taxon>Odontella</taxon>
    </lineage>
</organism>
<evidence type="ECO:0000256" key="3">
    <source>
        <dbReference type="SAM" id="MobiDB-lite"/>
    </source>
</evidence>
<keyword evidence="1" id="KW-0521">NADP</keyword>
<feature type="compositionally biased region" description="Basic and acidic residues" evidence="3">
    <location>
        <begin position="1"/>
        <end position="15"/>
    </location>
</feature>
<sequence length="511" mass="56734">MTVKVKEPRFQRVPDSDEEDARGGSAATASAPSSPRDDDEGPSPDVGGDGGDGDGDGTHQEVALLTDEETDSPKWSPPALILDPELATRVRTMLFLGMLLLGMWLVGVTVLRADDDGDGDDAATRMGPRGRAPDESEIEAMSTDNSAAALPTADLLPPLDTLLSGTDSDSEIIGDVSFLLDFAIVGYAKGGTTFLMNYLRKGSDETWVNNGEVHDMSRGHPANIVSLFYDAHLNHPPDHKAKKSSPSSSPPVVKYGYKSPEDLETPDALPLFQKYFPKTKLIVSIRHPVKWFESFYNFRVYHHPEHTLPPPNELIGPCFEGTSYPSMHGADKPEVYKHKYNGGVCTDRANLHWPLSRLGKTPMDTQEEKDLLQHDMDTHELPNEVFLMEDRQIRISEPASKHITTDLRDFLGLTTDLPDLQPYEAPADKYGSAEDQDAASRTIRICDEEHAPVREILVQHGRDASEWITTYFLQSPDVTVSSRKLFVKLLEDWKKDPCDDNDRAMRGRALW</sequence>
<dbReference type="PANTHER" id="PTHR43765">
    <property type="entry name" value="2-DEHYDROPANTOATE 2-REDUCTASE-RELATED"/>
    <property type="match status" value="1"/>
</dbReference>
<proteinExistence type="predicted"/>
<gene>
    <name evidence="4" type="ORF">OAUR00152_LOCUS19828</name>
</gene>
<dbReference type="InterPro" id="IPR050838">
    <property type="entry name" value="Ketopantoate_reductase"/>
</dbReference>
<feature type="compositionally biased region" description="Low complexity" evidence="3">
    <location>
        <begin position="23"/>
        <end position="34"/>
    </location>
</feature>